<evidence type="ECO:0000259" key="10">
    <source>
        <dbReference type="Pfam" id="PF02983"/>
    </source>
</evidence>
<evidence type="ECO:0000313" key="12">
    <source>
        <dbReference type="Proteomes" id="UP001519064"/>
    </source>
</evidence>
<dbReference type="InterPro" id="IPR001254">
    <property type="entry name" value="Trypsin_dom"/>
</dbReference>
<keyword evidence="7" id="KW-1015">Disulfide bond</keyword>
<evidence type="ECO:0000256" key="1">
    <source>
        <dbReference type="ARBA" id="ARBA00007664"/>
    </source>
</evidence>
<keyword evidence="6" id="KW-0865">Zymogen</keyword>
<feature type="signal peptide" evidence="8">
    <location>
        <begin position="1"/>
        <end position="42"/>
    </location>
</feature>
<dbReference type="InterPro" id="IPR001316">
    <property type="entry name" value="Pept_S1A_streptogrisin"/>
</dbReference>
<evidence type="ECO:0000256" key="5">
    <source>
        <dbReference type="ARBA" id="ARBA00022825"/>
    </source>
</evidence>
<dbReference type="EMBL" id="JADKMA010000213">
    <property type="protein sequence ID" value="MBO8195734.1"/>
    <property type="molecule type" value="Genomic_DNA"/>
</dbReference>
<keyword evidence="3 8" id="KW-0732">Signal</keyword>
<feature type="domain" description="Peptidase S1" evidence="9">
    <location>
        <begin position="226"/>
        <end position="397"/>
    </location>
</feature>
<dbReference type="PRINTS" id="PR00861">
    <property type="entry name" value="ALYTICPTASE"/>
</dbReference>
<comment type="caution">
    <text evidence="11">The sequence shown here is derived from an EMBL/GenBank/DDBJ whole genome shotgun (WGS) entry which is preliminary data.</text>
</comment>
<feature type="chain" id="PRO_5045835489" evidence="8">
    <location>
        <begin position="43"/>
        <end position="419"/>
    </location>
</feature>
<dbReference type="RefSeq" id="WP_209242957.1">
    <property type="nucleotide sequence ID" value="NZ_JADKMA010000213.1"/>
</dbReference>
<dbReference type="Gene3D" id="3.30.300.50">
    <property type="match status" value="2"/>
</dbReference>
<dbReference type="InterPro" id="IPR035070">
    <property type="entry name" value="Streptogrisin_prodomain"/>
</dbReference>
<dbReference type="Pfam" id="PF00089">
    <property type="entry name" value="Trypsin"/>
    <property type="match status" value="1"/>
</dbReference>
<dbReference type="InterPro" id="IPR004236">
    <property type="entry name" value="Pept_S1_alpha_lytic"/>
</dbReference>
<evidence type="ECO:0000256" key="7">
    <source>
        <dbReference type="ARBA" id="ARBA00023157"/>
    </source>
</evidence>
<keyword evidence="12" id="KW-1185">Reference proteome</keyword>
<dbReference type="InterPro" id="IPR009003">
    <property type="entry name" value="Peptidase_S1_PA"/>
</dbReference>
<evidence type="ECO:0000259" key="9">
    <source>
        <dbReference type="Pfam" id="PF00089"/>
    </source>
</evidence>
<dbReference type="SUPFAM" id="SSF50494">
    <property type="entry name" value="Trypsin-like serine proteases"/>
    <property type="match status" value="1"/>
</dbReference>
<dbReference type="Gene3D" id="2.40.10.10">
    <property type="entry name" value="Trypsin-like serine proteases"/>
    <property type="match status" value="2"/>
</dbReference>
<dbReference type="PIRSF" id="PIRSF001134">
    <property type="entry name" value="Streptogrisin"/>
    <property type="match status" value="1"/>
</dbReference>
<proteinExistence type="inferred from homology"/>
<dbReference type="InterPro" id="IPR043504">
    <property type="entry name" value="Peptidase_S1_PA_chymotrypsin"/>
</dbReference>
<reference evidence="11 12" key="1">
    <citation type="submission" date="2020-11" db="EMBL/GenBank/DDBJ databases">
        <title>Streptomyces spirodelae sp. nov., isolated from duckweed.</title>
        <authorList>
            <person name="Saimee Y."/>
            <person name="Duangmal K."/>
        </authorList>
    </citation>
    <scope>NUCLEOTIDE SEQUENCE [LARGE SCALE GENOMIC DNA]</scope>
    <source>
        <strain evidence="11 12">S16-07</strain>
    </source>
</reference>
<evidence type="ECO:0000256" key="8">
    <source>
        <dbReference type="SAM" id="SignalP"/>
    </source>
</evidence>
<comment type="similarity">
    <text evidence="1">Belongs to the peptidase S1 family.</text>
</comment>
<evidence type="ECO:0000313" key="11">
    <source>
        <dbReference type="EMBL" id="MBO8195734.1"/>
    </source>
</evidence>
<evidence type="ECO:0000256" key="2">
    <source>
        <dbReference type="ARBA" id="ARBA00022670"/>
    </source>
</evidence>
<keyword evidence="2" id="KW-0645">Protease</keyword>
<dbReference type="CDD" id="cd21112">
    <property type="entry name" value="alphaLP-like"/>
    <property type="match status" value="1"/>
</dbReference>
<dbReference type="Pfam" id="PF02983">
    <property type="entry name" value="Pro_Al_protease"/>
    <property type="match status" value="1"/>
</dbReference>
<sequence>MARPTSSGPRSFPAGPLVARRPGAAAAVAALAVAGLALPALSAPAPAAAAPHSAPTPAEPDSVLLRGVSRDLGLSTAEARTRLGNESAAAATATTLRTALGDSFAGARVSGRTAEQLTVATTDAARKDRITRAGATARVVTRSLGELRGVQRALDRAAARSAPVGVPVWYADIARNDIVVEARSDSAAYALLQRAGVGRDAVTVRHTTAEPRPFADLRGGDVYYMDGSGRCSLGFSVTKGGRRVQGGFLTAGHCGTPGTTTSGYDRQAQGTFRGSAFPGSDHAWVATNAHWRPRPLVNGYGNGEVPVTGSTEALEGSSVCRSGSTSGWHCGTIQQRDATVTYPQGTVHGMARTTVCSEPGDSGGPFLSGSQAQGMTSGGTGDCTSGGTTFFSPVNPALRAYGLTLVTDRNRGPSRWGGA</sequence>
<keyword evidence="5" id="KW-0720">Serine protease</keyword>
<protein>
    <submittedName>
        <fullName evidence="11">S1 family peptidase</fullName>
    </submittedName>
</protein>
<feature type="domain" description="Peptidase S1A alpha-lytic prodomain" evidence="10">
    <location>
        <begin position="142"/>
        <end position="197"/>
    </location>
</feature>
<organism evidence="11 12">
    <name type="scientific">Streptomyces oryzae</name>
    <dbReference type="NCBI Taxonomy" id="1434886"/>
    <lineage>
        <taxon>Bacteria</taxon>
        <taxon>Bacillati</taxon>
        <taxon>Actinomycetota</taxon>
        <taxon>Actinomycetes</taxon>
        <taxon>Kitasatosporales</taxon>
        <taxon>Streptomycetaceae</taxon>
        <taxon>Streptomyces</taxon>
    </lineage>
</organism>
<name>A0ABS3XJZ6_9ACTN</name>
<evidence type="ECO:0000256" key="6">
    <source>
        <dbReference type="ARBA" id="ARBA00023145"/>
    </source>
</evidence>
<keyword evidence="4" id="KW-0378">Hydrolase</keyword>
<dbReference type="Proteomes" id="UP001519064">
    <property type="component" value="Unassembled WGS sequence"/>
</dbReference>
<evidence type="ECO:0000256" key="4">
    <source>
        <dbReference type="ARBA" id="ARBA00022801"/>
    </source>
</evidence>
<accession>A0ABS3XJZ6</accession>
<gene>
    <name evidence="11" type="ORF">ITI46_29395</name>
</gene>
<evidence type="ECO:0000256" key="3">
    <source>
        <dbReference type="ARBA" id="ARBA00022729"/>
    </source>
</evidence>